<comment type="caution">
    <text evidence="3">The sequence shown here is derived from an EMBL/GenBank/DDBJ whole genome shotgun (WGS) entry which is preliminary data.</text>
</comment>
<evidence type="ECO:0000313" key="3">
    <source>
        <dbReference type="EMBL" id="TGB01541.1"/>
    </source>
</evidence>
<dbReference type="PANTHER" id="PTHR31157">
    <property type="entry name" value="SCP DOMAIN-CONTAINING PROTEIN"/>
    <property type="match status" value="1"/>
</dbReference>
<name>A0A4Z0GWW4_9ACTN</name>
<feature type="non-terminal residue" evidence="3">
    <location>
        <position position="1"/>
    </location>
</feature>
<dbReference type="RefSeq" id="WP_135340658.1">
    <property type="nucleotide sequence ID" value="NZ_SRID01000220.1"/>
</dbReference>
<organism evidence="3 4">
    <name type="scientific">Streptomyces palmae</name>
    <dbReference type="NCBI Taxonomy" id="1701085"/>
    <lineage>
        <taxon>Bacteria</taxon>
        <taxon>Bacillati</taxon>
        <taxon>Actinomycetota</taxon>
        <taxon>Actinomycetes</taxon>
        <taxon>Kitasatosporales</taxon>
        <taxon>Streptomycetaceae</taxon>
        <taxon>Streptomyces</taxon>
    </lineage>
</organism>
<evidence type="ECO:0000256" key="1">
    <source>
        <dbReference type="SAM" id="MobiDB-lite"/>
    </source>
</evidence>
<sequence>PDPGPSATVTPAGAPERTPTPPATRPPRPGPTSPDPAERLTRLVNARRAEVGCAPLRIDPLLGRAARQHARDMVARGYFDHADPEGNHADQRITATGYTWSRWAENLDRGSADPAVVVNDWMDGSIHQQNMLDCGYRDTGVAAVPGPDGMVWVQDLAEPS</sequence>
<evidence type="ECO:0000259" key="2">
    <source>
        <dbReference type="Pfam" id="PF00188"/>
    </source>
</evidence>
<keyword evidence="4" id="KW-1185">Reference proteome</keyword>
<evidence type="ECO:0000313" key="4">
    <source>
        <dbReference type="Proteomes" id="UP000297948"/>
    </source>
</evidence>
<protein>
    <submittedName>
        <fullName evidence="3">CAP domain-containing protein</fullName>
    </submittedName>
</protein>
<dbReference type="Gene3D" id="3.40.33.10">
    <property type="entry name" value="CAP"/>
    <property type="match status" value="1"/>
</dbReference>
<dbReference type="InterPro" id="IPR035940">
    <property type="entry name" value="CAP_sf"/>
</dbReference>
<gene>
    <name evidence="3" type="ORF">E4099_21085</name>
</gene>
<accession>A0A4Z0GWW4</accession>
<dbReference type="EMBL" id="SRID01000220">
    <property type="protein sequence ID" value="TGB01541.1"/>
    <property type="molecule type" value="Genomic_DNA"/>
</dbReference>
<dbReference type="Pfam" id="PF00188">
    <property type="entry name" value="CAP"/>
    <property type="match status" value="1"/>
</dbReference>
<dbReference type="PANTHER" id="PTHR31157:SF1">
    <property type="entry name" value="SCP DOMAIN-CONTAINING PROTEIN"/>
    <property type="match status" value="1"/>
</dbReference>
<feature type="region of interest" description="Disordered" evidence="1">
    <location>
        <begin position="1"/>
        <end position="38"/>
    </location>
</feature>
<proteinExistence type="predicted"/>
<dbReference type="Proteomes" id="UP000297948">
    <property type="component" value="Unassembled WGS sequence"/>
</dbReference>
<feature type="domain" description="SCP" evidence="2">
    <location>
        <begin position="42"/>
        <end position="155"/>
    </location>
</feature>
<feature type="compositionally biased region" description="Pro residues" evidence="1">
    <location>
        <begin position="18"/>
        <end position="34"/>
    </location>
</feature>
<dbReference type="AlphaFoldDB" id="A0A4Z0GWW4"/>
<dbReference type="OrthoDB" id="68195at2"/>
<dbReference type="SUPFAM" id="SSF55797">
    <property type="entry name" value="PR-1-like"/>
    <property type="match status" value="1"/>
</dbReference>
<dbReference type="InterPro" id="IPR014044">
    <property type="entry name" value="CAP_dom"/>
</dbReference>
<reference evidence="3 4" key="1">
    <citation type="submission" date="2019-03" db="EMBL/GenBank/DDBJ databases">
        <authorList>
            <person name="Gonzalez-Pimentel J.L."/>
        </authorList>
    </citation>
    <scope>NUCLEOTIDE SEQUENCE [LARGE SCALE GENOMIC DNA]</scope>
    <source>
        <strain evidence="3 4">JCM 31289</strain>
    </source>
</reference>
<dbReference type="CDD" id="cd05379">
    <property type="entry name" value="CAP_bacterial"/>
    <property type="match status" value="1"/>
</dbReference>